<sequence>MTAQIISQTNDELTIQVKVSLKGSMLESEQSIAECVNQVGMLATGEALKQFDTDGSPIVMGDIKLTARCKNGKTYQTPYGAIHVDRHVYQSSKGGKIYVPLESGARIIQGASPRFAKTLSHKYSNLAAPSVIEDLSDNHERKISIAYLQKVTDYVGTIAQAKEELWDYDIPTLDKAISTIGISLDGAYVLTVNDGYREAMVGTITLYDSQGERQDTVYVAAAPEYGKASFFSRFEREISKMKKCYPKAQTIGIADGAKNNWAFLEAHTTRQILDYWHASEYLSEASYALFTHPGDNATREVWLEAQCHNLKHKQGAAGRILDALNHCSRKPLSKVLKEKLDAAISYFKNNIKGGRMKYHIHTKNNLPIGSGVVEAACKTLIKQRLGASGMRWKSEGIKMILSLRALVKTKGRWSQFWGKINFSGVPAVG</sequence>
<evidence type="ECO:0000313" key="1">
    <source>
        <dbReference type="EMBL" id="VAW40534.1"/>
    </source>
</evidence>
<dbReference type="EMBL" id="UOEX01000337">
    <property type="protein sequence ID" value="VAW40534.1"/>
    <property type="molecule type" value="Genomic_DNA"/>
</dbReference>
<accession>A0A3B0W9Z1</accession>
<reference evidence="1" key="1">
    <citation type="submission" date="2018-06" db="EMBL/GenBank/DDBJ databases">
        <authorList>
            <person name="Zhirakovskaya E."/>
        </authorList>
    </citation>
    <scope>NUCLEOTIDE SEQUENCE</scope>
</reference>
<organism evidence="1">
    <name type="scientific">hydrothermal vent metagenome</name>
    <dbReference type="NCBI Taxonomy" id="652676"/>
    <lineage>
        <taxon>unclassified sequences</taxon>
        <taxon>metagenomes</taxon>
        <taxon>ecological metagenomes</taxon>
    </lineage>
</organism>
<protein>
    <recommendedName>
        <fullName evidence="2">ISKra4 family transposase</fullName>
    </recommendedName>
</protein>
<gene>
    <name evidence="1" type="ORF">MNBD_DELTA03-40</name>
</gene>
<dbReference type="AlphaFoldDB" id="A0A3B0W9Z1"/>
<proteinExistence type="predicted"/>
<name>A0A3B0W9Z1_9ZZZZ</name>
<evidence type="ECO:0008006" key="2">
    <source>
        <dbReference type="Google" id="ProtNLM"/>
    </source>
</evidence>